<protein>
    <submittedName>
        <fullName evidence="2">Uncharacterized protein</fullName>
    </submittedName>
</protein>
<keyword evidence="1" id="KW-0472">Membrane</keyword>
<sequence length="107" mass="12359">MDKKETTIKAGEILNIPSPSRLGLDFRKKVDSRFEKIDYFLFSVVLILMVMVATLIIDSFHVNSATYKEYSQKTEVVENLLTESRENKESLQNFKNCLKSGGWNKCF</sequence>
<proteinExistence type="predicted"/>
<comment type="caution">
    <text evidence="2">The sequence shown here is derived from an EMBL/GenBank/DDBJ whole genome shotgun (WGS) entry which is preliminary data.</text>
</comment>
<evidence type="ECO:0000256" key="1">
    <source>
        <dbReference type="SAM" id="Phobius"/>
    </source>
</evidence>
<gene>
    <name evidence="2" type="ORF">UT78_C0012G0013</name>
</gene>
<keyword evidence="1" id="KW-1133">Transmembrane helix</keyword>
<keyword evidence="1" id="KW-0812">Transmembrane</keyword>
<dbReference type="Proteomes" id="UP000034301">
    <property type="component" value="Unassembled WGS sequence"/>
</dbReference>
<dbReference type="AlphaFoldDB" id="A0A0G0TY76"/>
<accession>A0A0G0TY76</accession>
<organism evidence="2 3">
    <name type="scientific">Candidatus Nomurabacteria bacterium GW2011_GWF2_40_12</name>
    <dbReference type="NCBI Taxonomy" id="1618776"/>
    <lineage>
        <taxon>Bacteria</taxon>
        <taxon>Candidatus Nomuraibacteriota</taxon>
    </lineage>
</organism>
<dbReference type="EMBL" id="LBYC01000012">
    <property type="protein sequence ID" value="KKR42942.1"/>
    <property type="molecule type" value="Genomic_DNA"/>
</dbReference>
<name>A0A0G0TY76_9BACT</name>
<evidence type="ECO:0000313" key="3">
    <source>
        <dbReference type="Proteomes" id="UP000034301"/>
    </source>
</evidence>
<feature type="transmembrane region" description="Helical" evidence="1">
    <location>
        <begin position="37"/>
        <end position="57"/>
    </location>
</feature>
<reference evidence="2 3" key="1">
    <citation type="journal article" date="2015" name="Nature">
        <title>rRNA introns, odd ribosomes, and small enigmatic genomes across a large radiation of phyla.</title>
        <authorList>
            <person name="Brown C.T."/>
            <person name="Hug L.A."/>
            <person name="Thomas B.C."/>
            <person name="Sharon I."/>
            <person name="Castelle C.J."/>
            <person name="Singh A."/>
            <person name="Wilkins M.J."/>
            <person name="Williams K.H."/>
            <person name="Banfield J.F."/>
        </authorList>
    </citation>
    <scope>NUCLEOTIDE SEQUENCE [LARGE SCALE GENOMIC DNA]</scope>
</reference>
<evidence type="ECO:0000313" key="2">
    <source>
        <dbReference type="EMBL" id="KKR42942.1"/>
    </source>
</evidence>